<comment type="caution">
    <text evidence="8">The sequence shown here is derived from an EMBL/GenBank/DDBJ whole genome shotgun (WGS) entry which is preliminary data.</text>
</comment>
<keyword evidence="6 7" id="KW-0472">Membrane</keyword>
<keyword evidence="4 7" id="KW-0812">Transmembrane</keyword>
<feature type="transmembrane region" description="Helical" evidence="7">
    <location>
        <begin position="6"/>
        <end position="24"/>
    </location>
</feature>
<reference evidence="8" key="1">
    <citation type="submission" date="2021-02" db="EMBL/GenBank/DDBJ databases">
        <authorList>
            <person name="Dougan E. K."/>
            <person name="Rhodes N."/>
            <person name="Thang M."/>
            <person name="Chan C."/>
        </authorList>
    </citation>
    <scope>NUCLEOTIDE SEQUENCE</scope>
</reference>
<dbReference type="EMBL" id="CAJNIZ010001268">
    <property type="protein sequence ID" value="CAE7187066.1"/>
    <property type="molecule type" value="Genomic_DNA"/>
</dbReference>
<dbReference type="GO" id="GO:0005436">
    <property type="term" value="F:sodium:phosphate symporter activity"/>
    <property type="evidence" value="ECO:0007669"/>
    <property type="project" value="InterPro"/>
</dbReference>
<name>A0A812IXD5_SYMPI</name>
<evidence type="ECO:0000256" key="3">
    <source>
        <dbReference type="ARBA" id="ARBA00022475"/>
    </source>
</evidence>
<organism evidence="8 9">
    <name type="scientific">Symbiodinium pilosum</name>
    <name type="common">Dinoflagellate</name>
    <dbReference type="NCBI Taxonomy" id="2952"/>
    <lineage>
        <taxon>Eukaryota</taxon>
        <taxon>Sar</taxon>
        <taxon>Alveolata</taxon>
        <taxon>Dinophyceae</taxon>
        <taxon>Suessiales</taxon>
        <taxon>Symbiodiniaceae</taxon>
        <taxon>Symbiodinium</taxon>
    </lineage>
</organism>
<proteinExistence type="inferred from homology"/>
<dbReference type="GO" id="GO:0044341">
    <property type="term" value="P:sodium-dependent phosphate transport"/>
    <property type="evidence" value="ECO:0007669"/>
    <property type="project" value="InterPro"/>
</dbReference>
<dbReference type="AlphaFoldDB" id="A0A812IXD5"/>
<keyword evidence="5 7" id="KW-1133">Transmembrane helix</keyword>
<dbReference type="OrthoDB" id="444955at2759"/>
<comment type="similarity">
    <text evidence="2">Belongs to the SLC34A transporter family.</text>
</comment>
<evidence type="ECO:0000256" key="2">
    <source>
        <dbReference type="ARBA" id="ARBA00005808"/>
    </source>
</evidence>
<dbReference type="PANTHER" id="PTHR10010">
    <property type="entry name" value="SOLUTE CARRIER FAMILY 34 SODIUM PHOSPHATE , MEMBER 2-RELATED"/>
    <property type="match status" value="1"/>
</dbReference>
<keyword evidence="9" id="KW-1185">Reference proteome</keyword>
<dbReference type="Proteomes" id="UP000649617">
    <property type="component" value="Unassembled WGS sequence"/>
</dbReference>
<dbReference type="PANTHER" id="PTHR10010:SF46">
    <property type="entry name" value="SODIUM-DEPENDENT PHOSPHATE TRANSPORT PROTEIN 2B"/>
    <property type="match status" value="1"/>
</dbReference>
<evidence type="ECO:0000256" key="5">
    <source>
        <dbReference type="ARBA" id="ARBA00022989"/>
    </source>
</evidence>
<evidence type="ECO:0000256" key="4">
    <source>
        <dbReference type="ARBA" id="ARBA00022692"/>
    </source>
</evidence>
<evidence type="ECO:0000256" key="1">
    <source>
        <dbReference type="ARBA" id="ARBA00004651"/>
    </source>
</evidence>
<protein>
    <submittedName>
        <fullName evidence="8">SLC34A2 protein</fullName>
    </submittedName>
</protein>
<accession>A0A812IXD5</accession>
<keyword evidence="3" id="KW-1003">Cell membrane</keyword>
<comment type="subcellular location">
    <subcellularLocation>
        <location evidence="1">Cell membrane</location>
        <topology evidence="1">Multi-pass membrane protein</topology>
    </subcellularLocation>
</comment>
<evidence type="ECO:0000313" key="8">
    <source>
        <dbReference type="EMBL" id="CAE7187066.1"/>
    </source>
</evidence>
<dbReference type="GO" id="GO:0005886">
    <property type="term" value="C:plasma membrane"/>
    <property type="evidence" value="ECO:0007669"/>
    <property type="project" value="UniProtKB-SubCell"/>
</dbReference>
<dbReference type="InterPro" id="IPR003841">
    <property type="entry name" value="Na/Pi_transpt"/>
</dbReference>
<gene>
    <name evidence="8" type="primary">SLC34A2</name>
    <name evidence="8" type="ORF">SPIL2461_LOCUS1315</name>
</gene>
<evidence type="ECO:0000256" key="7">
    <source>
        <dbReference type="SAM" id="Phobius"/>
    </source>
</evidence>
<feature type="transmembrane region" description="Helical" evidence="7">
    <location>
        <begin position="103"/>
        <end position="122"/>
    </location>
</feature>
<feature type="transmembrane region" description="Helical" evidence="7">
    <location>
        <begin position="69"/>
        <end position="96"/>
    </location>
</feature>
<evidence type="ECO:0000256" key="6">
    <source>
        <dbReference type="ARBA" id="ARBA00023136"/>
    </source>
</evidence>
<evidence type="ECO:0000313" key="9">
    <source>
        <dbReference type="Proteomes" id="UP000649617"/>
    </source>
</evidence>
<feature type="transmembrane region" description="Helical" evidence="7">
    <location>
        <begin position="31"/>
        <end position="49"/>
    </location>
</feature>
<sequence length="164" mass="18126">MLPMTLGANIGTTFTSMLAALAVMKPDSLQIAFVHLFFNIVGILIWFPAPIMRKVPLKAACLLGFYASYWRLVPLIYILVMFLAVPGVCLSISLLYGASVAGGVIVTLLALGALGGFIAWWWRGGCYKVVSKELRDERAAELAEEMGDWIRFWGLGLRVPRFRV</sequence>